<evidence type="ECO:0000313" key="11">
    <source>
        <dbReference type="Proteomes" id="UP001597068"/>
    </source>
</evidence>
<feature type="transmembrane region" description="Helical" evidence="9">
    <location>
        <begin position="70"/>
        <end position="91"/>
    </location>
</feature>
<organism evidence="10 11">
    <name type="scientific">Williamsia deligens</name>
    <dbReference type="NCBI Taxonomy" id="321325"/>
    <lineage>
        <taxon>Bacteria</taxon>
        <taxon>Bacillati</taxon>
        <taxon>Actinomycetota</taxon>
        <taxon>Actinomycetes</taxon>
        <taxon>Mycobacteriales</taxon>
        <taxon>Nocardiaceae</taxon>
        <taxon>Williamsia</taxon>
    </lineage>
</organism>
<dbReference type="PANTHER" id="PTHR33908:SF3">
    <property type="entry name" value="UNDECAPRENYL PHOSPHATE-ALPHA-4-AMINO-4-DEOXY-L-ARABINOSE ARABINOSYL TRANSFERASE"/>
    <property type="match status" value="1"/>
</dbReference>
<gene>
    <name evidence="10" type="ORF">ACFQ04_08035</name>
</gene>
<feature type="transmembrane region" description="Helical" evidence="9">
    <location>
        <begin position="308"/>
        <end position="332"/>
    </location>
</feature>
<keyword evidence="7 9" id="KW-0472">Membrane</keyword>
<sequence>MTVHDSAPAGPTAERRADVDEASDDRRGLLTIAIVGVVATLVTAIGTWRPSLWYDEAATVSATDRPLPDMMGLLGHVDAVHTGYYLLMHLWLDATGSFGLTQFGLRLPSAVGVGVAAAGLTALGTRVGGRRFGITAAVVFVALPRIQWAGSEARPYALAVALTVLAALAAVIAGERGGAGRWILQWFLATLASSWFAIAILLLPVHVAWAWHAGGRRSVRPAIVSAVASACLSLPFLVLAHGQSGQISWIPPFGWRTLGDYVRDEFLMVDDTRLWSVMLGGVIAVLTVAAIVSAVASMRGGGERARSLAGVTAIGVFWVVGPAVVLLVYSALATPTYTPRYLAVTAPGLALVVAQGIRVLSQRWVLRAIVVLVLVGLSVPAYLHQREPYGRTGGTDFSQVAQHVRDNAHPGDCVAFQQTFSWSPQSQRIIATAEPDDFRGLRILAGSSRIRENALWDGEPDPTTYRAWMQTCRVVWVLADRDRTTSSRIRPDGGTYWYFEPNRFVDTPIHALAVSAGLHETSRTSFHNSQVVRMDR</sequence>
<dbReference type="InterPro" id="IPR050297">
    <property type="entry name" value="LipidA_mod_glycosyltrf_83"/>
</dbReference>
<protein>
    <submittedName>
        <fullName evidence="10">Mannosyltransferase</fullName>
    </submittedName>
</protein>
<dbReference type="PANTHER" id="PTHR33908">
    <property type="entry name" value="MANNOSYLTRANSFERASE YKCB-RELATED"/>
    <property type="match status" value="1"/>
</dbReference>
<evidence type="ECO:0000256" key="9">
    <source>
        <dbReference type="SAM" id="Phobius"/>
    </source>
</evidence>
<comment type="subcellular location">
    <subcellularLocation>
        <location evidence="1">Cell membrane</location>
        <topology evidence="1">Multi-pass membrane protein</topology>
    </subcellularLocation>
</comment>
<evidence type="ECO:0000256" key="6">
    <source>
        <dbReference type="ARBA" id="ARBA00022989"/>
    </source>
</evidence>
<evidence type="ECO:0000256" key="3">
    <source>
        <dbReference type="ARBA" id="ARBA00022676"/>
    </source>
</evidence>
<feature type="region of interest" description="Disordered" evidence="8">
    <location>
        <begin position="1"/>
        <end position="20"/>
    </location>
</feature>
<evidence type="ECO:0000256" key="8">
    <source>
        <dbReference type="SAM" id="MobiDB-lite"/>
    </source>
</evidence>
<keyword evidence="5 9" id="KW-0812">Transmembrane</keyword>
<keyword evidence="11" id="KW-1185">Reference proteome</keyword>
<evidence type="ECO:0000256" key="1">
    <source>
        <dbReference type="ARBA" id="ARBA00004651"/>
    </source>
</evidence>
<keyword evidence="2" id="KW-1003">Cell membrane</keyword>
<reference evidence="11" key="1">
    <citation type="journal article" date="2019" name="Int. J. Syst. Evol. Microbiol.">
        <title>The Global Catalogue of Microorganisms (GCM) 10K type strain sequencing project: providing services to taxonomists for standard genome sequencing and annotation.</title>
        <authorList>
            <consortium name="The Broad Institute Genomics Platform"/>
            <consortium name="The Broad Institute Genome Sequencing Center for Infectious Disease"/>
            <person name="Wu L."/>
            <person name="Ma J."/>
        </authorList>
    </citation>
    <scope>NUCLEOTIDE SEQUENCE [LARGE SCALE GENOMIC DNA]</scope>
    <source>
        <strain evidence="11">CCUG 50873</strain>
    </source>
</reference>
<keyword evidence="4" id="KW-0808">Transferase</keyword>
<evidence type="ECO:0000256" key="4">
    <source>
        <dbReference type="ARBA" id="ARBA00022679"/>
    </source>
</evidence>
<evidence type="ECO:0000256" key="5">
    <source>
        <dbReference type="ARBA" id="ARBA00022692"/>
    </source>
</evidence>
<evidence type="ECO:0000256" key="7">
    <source>
        <dbReference type="ARBA" id="ARBA00023136"/>
    </source>
</evidence>
<accession>A0ABW3G6I8</accession>
<evidence type="ECO:0000313" key="10">
    <source>
        <dbReference type="EMBL" id="MFD0925687.1"/>
    </source>
</evidence>
<feature type="transmembrane region" description="Helical" evidence="9">
    <location>
        <begin position="29"/>
        <end position="50"/>
    </location>
</feature>
<feature type="transmembrane region" description="Helical" evidence="9">
    <location>
        <begin position="274"/>
        <end position="296"/>
    </location>
</feature>
<keyword evidence="3 10" id="KW-0328">Glycosyltransferase</keyword>
<feature type="transmembrane region" description="Helical" evidence="9">
    <location>
        <begin position="103"/>
        <end position="123"/>
    </location>
</feature>
<proteinExistence type="predicted"/>
<feature type="transmembrane region" description="Helical" evidence="9">
    <location>
        <begin position="338"/>
        <end position="357"/>
    </location>
</feature>
<feature type="transmembrane region" description="Helical" evidence="9">
    <location>
        <begin position="186"/>
        <end position="211"/>
    </location>
</feature>
<comment type="caution">
    <text evidence="10">The sequence shown here is derived from an EMBL/GenBank/DDBJ whole genome shotgun (WGS) entry which is preliminary data.</text>
</comment>
<name>A0ABW3G6I8_9NOCA</name>
<dbReference type="GO" id="GO:0016757">
    <property type="term" value="F:glycosyltransferase activity"/>
    <property type="evidence" value="ECO:0007669"/>
    <property type="project" value="UniProtKB-KW"/>
</dbReference>
<dbReference type="Proteomes" id="UP001597068">
    <property type="component" value="Unassembled WGS sequence"/>
</dbReference>
<feature type="transmembrane region" description="Helical" evidence="9">
    <location>
        <begin position="364"/>
        <end position="383"/>
    </location>
</feature>
<dbReference type="RefSeq" id="WP_253646382.1">
    <property type="nucleotide sequence ID" value="NZ_BAAAMO010000002.1"/>
</dbReference>
<dbReference type="EMBL" id="JBHTIL010000001">
    <property type="protein sequence ID" value="MFD0925687.1"/>
    <property type="molecule type" value="Genomic_DNA"/>
</dbReference>
<evidence type="ECO:0000256" key="2">
    <source>
        <dbReference type="ARBA" id="ARBA00022475"/>
    </source>
</evidence>
<feature type="transmembrane region" description="Helical" evidence="9">
    <location>
        <begin position="223"/>
        <end position="242"/>
    </location>
</feature>
<feature type="transmembrane region" description="Helical" evidence="9">
    <location>
        <begin position="155"/>
        <end position="174"/>
    </location>
</feature>
<keyword evidence="6 9" id="KW-1133">Transmembrane helix</keyword>